<dbReference type="EMBL" id="FOXO01000004">
    <property type="protein sequence ID" value="SFP59477.1"/>
    <property type="molecule type" value="Genomic_DNA"/>
</dbReference>
<evidence type="ECO:0000256" key="1">
    <source>
        <dbReference type="SAM" id="Coils"/>
    </source>
</evidence>
<keyword evidence="3" id="KW-1133">Transmembrane helix</keyword>
<keyword evidence="3" id="KW-0812">Transmembrane</keyword>
<dbReference type="Proteomes" id="UP000182624">
    <property type="component" value="Unassembled WGS sequence"/>
</dbReference>
<dbReference type="Gene3D" id="1.20.120.20">
    <property type="entry name" value="Apolipoprotein"/>
    <property type="match status" value="1"/>
</dbReference>
<feature type="region of interest" description="Disordered" evidence="2">
    <location>
        <begin position="294"/>
        <end position="380"/>
    </location>
</feature>
<evidence type="ECO:0000256" key="3">
    <source>
        <dbReference type="SAM" id="Phobius"/>
    </source>
</evidence>
<name>A0A1I5RM91_9FIRM</name>
<feature type="compositionally biased region" description="Basic and acidic residues" evidence="2">
    <location>
        <begin position="311"/>
        <end position="325"/>
    </location>
</feature>
<feature type="coiled-coil region" evidence="1">
    <location>
        <begin position="167"/>
        <end position="230"/>
    </location>
</feature>
<gene>
    <name evidence="4" type="ORF">SAMN04487928_10490</name>
</gene>
<feature type="transmembrane region" description="Helical" evidence="3">
    <location>
        <begin position="72"/>
        <end position="91"/>
    </location>
</feature>
<evidence type="ECO:0000313" key="5">
    <source>
        <dbReference type="Proteomes" id="UP000182624"/>
    </source>
</evidence>
<keyword evidence="5" id="KW-1185">Reference proteome</keyword>
<evidence type="ECO:0000256" key="2">
    <source>
        <dbReference type="SAM" id="MobiDB-lite"/>
    </source>
</evidence>
<organism evidence="4 5">
    <name type="scientific">Butyrivibrio proteoclasticus</name>
    <dbReference type="NCBI Taxonomy" id="43305"/>
    <lineage>
        <taxon>Bacteria</taxon>
        <taxon>Bacillati</taxon>
        <taxon>Bacillota</taxon>
        <taxon>Clostridia</taxon>
        <taxon>Lachnospirales</taxon>
        <taxon>Lachnospiraceae</taxon>
        <taxon>Butyrivibrio</taxon>
    </lineage>
</organism>
<proteinExistence type="predicted"/>
<keyword evidence="3" id="KW-0472">Membrane</keyword>
<evidence type="ECO:0000313" key="4">
    <source>
        <dbReference type="EMBL" id="SFP59477.1"/>
    </source>
</evidence>
<dbReference type="AlphaFoldDB" id="A0A1I5RM91"/>
<keyword evidence="1" id="KW-0175">Coiled coil</keyword>
<feature type="compositionally biased region" description="Basic and acidic residues" evidence="2">
    <location>
        <begin position="294"/>
        <end position="303"/>
    </location>
</feature>
<sequence>MFLCRHSADINHGNSSGDFPLIFINNACIGRICAFLRAITERDIVMIFRGKWDKQNNSVKLLLKKLKRHDTVVVAIAVIIALLLCGGLIYISTPVAMATAKEEFKESEKESKEVTNEKLDELHEYLTELDKSIVDGKNGLDSFYELTKEDKTNERITEKVTTLGGSLKELHSEVVKTDSQIQNIKEMIEKNGGENADRLNKEFSQVSERFNQIENNYSQAQIENKELMDSIKNVIKSNDAKMTDENLKQYTDLVTKLSELDKHFIADMSKSVDVLEKNIKDLIEATSKRLADMDKTNRSKLDEMSASNNSKLDEIHSATNKKLDEMGSAASSKLDEVNTSTNKKLDEMSAAASSKLDEVHASTSNKLDEMSAAASSKLDE</sequence>
<protein>
    <submittedName>
        <fullName evidence="4">Uncharacterized protein</fullName>
    </submittedName>
</protein>
<feature type="non-terminal residue" evidence="4">
    <location>
        <position position="380"/>
    </location>
</feature>
<reference evidence="5" key="1">
    <citation type="submission" date="2016-10" db="EMBL/GenBank/DDBJ databases">
        <authorList>
            <person name="Varghese N."/>
            <person name="Submissions S."/>
        </authorList>
    </citation>
    <scope>NUCLEOTIDE SEQUENCE [LARGE SCALE GENOMIC DNA]</scope>
    <source>
        <strain evidence="5">P18</strain>
    </source>
</reference>
<accession>A0A1I5RM91</accession>